<feature type="transmembrane region" description="Helical" evidence="14">
    <location>
        <begin position="513"/>
        <end position="534"/>
    </location>
</feature>
<keyword evidence="7 14" id="KW-0812">Transmembrane</keyword>
<keyword evidence="8 14" id="KW-1133">Transmembrane helix</keyword>
<evidence type="ECO:0000256" key="9">
    <source>
        <dbReference type="ARBA" id="ARBA00023098"/>
    </source>
</evidence>
<feature type="transmembrane region" description="Helical" evidence="14">
    <location>
        <begin position="185"/>
        <end position="207"/>
    </location>
</feature>
<dbReference type="GO" id="GO:0055091">
    <property type="term" value="P:phospholipid homeostasis"/>
    <property type="evidence" value="ECO:0007669"/>
    <property type="project" value="TreeGrafter"/>
</dbReference>
<reference evidence="16 17" key="1">
    <citation type="submission" date="2019-07" db="EMBL/GenBank/DDBJ databases">
        <title>Whole genome shotgun sequence of Rhodospirillum oryzae NBRC 107573.</title>
        <authorList>
            <person name="Hosoyama A."/>
            <person name="Uohara A."/>
            <person name="Ohji S."/>
            <person name="Ichikawa N."/>
        </authorList>
    </citation>
    <scope>NUCLEOTIDE SEQUENCE [LARGE SCALE GENOMIC DNA]</scope>
    <source>
        <strain evidence="16 17">NBRC 107573</strain>
    </source>
</reference>
<keyword evidence="9" id="KW-0443">Lipid metabolism</keyword>
<dbReference type="EC" id="2.3.2.3" evidence="3"/>
<comment type="catalytic activity">
    <reaction evidence="13">
        <text>L-lysyl-tRNA(Lys) + a 1,2-diacyl-sn-glycero-3-phospho-(1'-sn-glycerol) = a 1,2-diacyl-sn-glycero-3-phospho-1'-(3'-O-L-lysyl)-sn-glycerol + tRNA(Lys)</text>
        <dbReference type="Rhea" id="RHEA:10668"/>
        <dbReference type="Rhea" id="RHEA-COMP:9696"/>
        <dbReference type="Rhea" id="RHEA-COMP:9697"/>
        <dbReference type="ChEBI" id="CHEBI:64716"/>
        <dbReference type="ChEBI" id="CHEBI:75792"/>
        <dbReference type="ChEBI" id="CHEBI:78442"/>
        <dbReference type="ChEBI" id="CHEBI:78529"/>
        <dbReference type="EC" id="2.3.2.3"/>
    </reaction>
</comment>
<dbReference type="GO" id="GO:0046677">
    <property type="term" value="P:response to antibiotic"/>
    <property type="evidence" value="ECO:0007669"/>
    <property type="project" value="UniProtKB-KW"/>
</dbReference>
<feature type="transmembrane region" description="Helical" evidence="14">
    <location>
        <begin position="425"/>
        <end position="453"/>
    </location>
</feature>
<dbReference type="InterPro" id="IPR016181">
    <property type="entry name" value="Acyl_CoA_acyltransferase"/>
</dbReference>
<evidence type="ECO:0000256" key="4">
    <source>
        <dbReference type="ARBA" id="ARBA00021546"/>
    </source>
</evidence>
<dbReference type="InterPro" id="IPR051211">
    <property type="entry name" value="PG_lysyltransferase"/>
</dbReference>
<evidence type="ECO:0000259" key="15">
    <source>
        <dbReference type="Pfam" id="PF09924"/>
    </source>
</evidence>
<feature type="transmembrane region" description="Helical" evidence="14">
    <location>
        <begin position="227"/>
        <end position="250"/>
    </location>
</feature>
<dbReference type="OrthoDB" id="145485at2"/>
<evidence type="ECO:0000256" key="11">
    <source>
        <dbReference type="ARBA" id="ARBA00023251"/>
    </source>
</evidence>
<dbReference type="PANTHER" id="PTHR34697">
    <property type="entry name" value="PHOSPHATIDYLGLYCEROL LYSYLTRANSFERASE"/>
    <property type="match status" value="1"/>
</dbReference>
<dbReference type="InterPro" id="IPR022791">
    <property type="entry name" value="L-PG_synthase/AglD"/>
</dbReference>
<evidence type="ECO:0000256" key="2">
    <source>
        <dbReference type="ARBA" id="ARBA00008627"/>
    </source>
</evidence>
<dbReference type="NCBIfam" id="NF033480">
    <property type="entry name" value="bifunc_MprF"/>
    <property type="match status" value="1"/>
</dbReference>
<keyword evidence="5" id="KW-1003">Cell membrane</keyword>
<comment type="caution">
    <text evidence="16">The sequence shown here is derived from an EMBL/GenBank/DDBJ whole genome shotgun (WGS) entry which is preliminary data.</text>
</comment>
<feature type="transmembrane region" description="Helical" evidence="14">
    <location>
        <begin position="106"/>
        <end position="126"/>
    </location>
</feature>
<keyword evidence="17" id="KW-1185">Reference proteome</keyword>
<keyword evidence="10 14" id="KW-0472">Membrane</keyword>
<sequence>MTVEPDPDAQASEKPRTLFASLRTWISSHRTALVSLATVAVLILVSVTIASLVREVHYQDVLAALRETTATHVIQAIGLTAIGFLALSFYDVAALSFIGRPLPYRAVSLTAFCAYAVGNTAGFGPLTGGALRLRFYGSYGLEPEDAAKVIVFVTTAFGLGLTTLSAAALAWTADDIAPFIGLPALPVRVGAVITLAAIVGAFIWVALTKEKTLGRGRFSVRLPHPRLVLGQLAATVVDVLACAGVLWVLMPPVPLSFAAFVALFTVALGLGVLSHVPGGLGVLETILLATLSDSVPVDDLLGALILFRVIYYILPLVLAAVVVTGVEVRRLVLGPATSRLLGAGTRLVPPVLSALTVTLGAMLIFSGVTPAQPDSLSVLADWVPLPVVEGAHFLASILGLLLIVVARGLAFRLDGAWGVALGASFLAVVLSLLKALALGESILLSLLIVALLANRSEFRRPAALVHQALTPPWLAAVATVVISAFILLFVTYREVEYSHALWGVFEFSQEAPRSLRALLAVTLGAIAVGLWSLLRPASGRAPIPHEGDLCRAVALIDTQPTAAANLVRMGDKSLLFSDDGGAFLMYGRQGLSWIALLDPIGARDAAPELVWRFVEMATEAGGRPVFYQVSPDSLSLYADVGLRAFKLGEEAVVDLTSFSLTGSRRYGLRQTLSRGVREGLSVDVLTGTETEAVLPRLQEISDMWLTTHKTREKRFSLGAFQPDYVLAQPAAVLRHQDRIVAFATLMVTACKEEVAIDLMRFDPEGPRSGMEFLFLRLIERYQAEGFRSFNLGMAPLAGLRASVSAPMWNQVGRAVFEHGERFYNFQGLRAFKAKFSPTWHPRYMAVGGRVNPALALADVALLISGGLKGVIGK</sequence>
<keyword evidence="6" id="KW-0808">Transferase</keyword>
<evidence type="ECO:0000256" key="3">
    <source>
        <dbReference type="ARBA" id="ARBA00012014"/>
    </source>
</evidence>
<dbReference type="Pfam" id="PF03706">
    <property type="entry name" value="LPG_synthase_TM"/>
    <property type="match status" value="1"/>
</dbReference>
<comment type="similarity">
    <text evidence="2">Belongs to the LPG synthase family.</text>
</comment>
<dbReference type="PANTHER" id="PTHR34697:SF2">
    <property type="entry name" value="PHOSPHATIDYLGLYCEROL LYSYLTRANSFERASE"/>
    <property type="match status" value="1"/>
</dbReference>
<feature type="domain" description="Phosphatidylglycerol lysyltransferase C-terminal" evidence="15">
    <location>
        <begin position="560"/>
        <end position="845"/>
    </location>
</feature>
<evidence type="ECO:0000256" key="7">
    <source>
        <dbReference type="ARBA" id="ARBA00022692"/>
    </source>
</evidence>
<dbReference type="InterPro" id="IPR024320">
    <property type="entry name" value="LPG_synthase_C"/>
</dbReference>
<feature type="transmembrane region" description="Helical" evidence="14">
    <location>
        <begin position="73"/>
        <end position="94"/>
    </location>
</feature>
<dbReference type="Proteomes" id="UP000321567">
    <property type="component" value="Unassembled WGS sequence"/>
</dbReference>
<dbReference type="RefSeq" id="WP_147162117.1">
    <property type="nucleotide sequence ID" value="NZ_BJZO01000003.1"/>
</dbReference>
<evidence type="ECO:0000256" key="12">
    <source>
        <dbReference type="ARBA" id="ARBA00031899"/>
    </source>
</evidence>
<dbReference type="AlphaFoldDB" id="A0A512H3K6"/>
<accession>A0A512H3K6</accession>
<dbReference type="GO" id="GO:0005886">
    <property type="term" value="C:plasma membrane"/>
    <property type="evidence" value="ECO:0007669"/>
    <property type="project" value="UniProtKB-SubCell"/>
</dbReference>
<feature type="transmembrane region" description="Helical" evidence="14">
    <location>
        <begin position="146"/>
        <end position="173"/>
    </location>
</feature>
<feature type="transmembrane region" description="Helical" evidence="14">
    <location>
        <begin position="32"/>
        <end position="53"/>
    </location>
</feature>
<protein>
    <recommendedName>
        <fullName evidence="4">Phosphatidylglycerol lysyltransferase</fullName>
        <ecNumber evidence="3">2.3.2.3</ecNumber>
    </recommendedName>
    <alternativeName>
        <fullName evidence="12">Lysylphosphatidylglycerol synthase</fullName>
    </alternativeName>
</protein>
<dbReference type="GO" id="GO:0006629">
    <property type="term" value="P:lipid metabolic process"/>
    <property type="evidence" value="ECO:0007669"/>
    <property type="project" value="UniProtKB-KW"/>
</dbReference>
<evidence type="ECO:0000256" key="14">
    <source>
        <dbReference type="SAM" id="Phobius"/>
    </source>
</evidence>
<dbReference type="EMBL" id="BJZO01000003">
    <property type="protein sequence ID" value="GEO80046.1"/>
    <property type="molecule type" value="Genomic_DNA"/>
</dbReference>
<dbReference type="SUPFAM" id="SSF55729">
    <property type="entry name" value="Acyl-CoA N-acyltransferases (Nat)"/>
    <property type="match status" value="1"/>
</dbReference>
<evidence type="ECO:0000256" key="8">
    <source>
        <dbReference type="ARBA" id="ARBA00022989"/>
    </source>
</evidence>
<gene>
    <name evidence="16" type="ORF">ROR02_01770</name>
</gene>
<dbReference type="GO" id="GO:0050071">
    <property type="term" value="F:phosphatidylglycerol lysyltransferase activity"/>
    <property type="evidence" value="ECO:0007669"/>
    <property type="project" value="UniProtKB-EC"/>
</dbReference>
<evidence type="ECO:0000256" key="6">
    <source>
        <dbReference type="ARBA" id="ARBA00022679"/>
    </source>
</evidence>
<name>A0A512H3K6_9PROT</name>
<evidence type="ECO:0000256" key="13">
    <source>
        <dbReference type="ARBA" id="ARBA00047540"/>
    </source>
</evidence>
<feature type="transmembrane region" description="Helical" evidence="14">
    <location>
        <begin position="300"/>
        <end position="326"/>
    </location>
</feature>
<keyword evidence="11" id="KW-0046">Antibiotic resistance</keyword>
<feature type="transmembrane region" description="Helical" evidence="14">
    <location>
        <begin position="473"/>
        <end position="492"/>
    </location>
</feature>
<evidence type="ECO:0000313" key="17">
    <source>
        <dbReference type="Proteomes" id="UP000321567"/>
    </source>
</evidence>
<dbReference type="Pfam" id="PF09924">
    <property type="entry name" value="LPG_synthase_C"/>
    <property type="match status" value="1"/>
</dbReference>
<evidence type="ECO:0000256" key="10">
    <source>
        <dbReference type="ARBA" id="ARBA00023136"/>
    </source>
</evidence>
<evidence type="ECO:0000313" key="16">
    <source>
        <dbReference type="EMBL" id="GEO80046.1"/>
    </source>
</evidence>
<organism evidence="16 17">
    <name type="scientific">Pararhodospirillum oryzae</name>
    <dbReference type="NCBI Taxonomy" id="478448"/>
    <lineage>
        <taxon>Bacteria</taxon>
        <taxon>Pseudomonadati</taxon>
        <taxon>Pseudomonadota</taxon>
        <taxon>Alphaproteobacteria</taxon>
        <taxon>Rhodospirillales</taxon>
        <taxon>Rhodospirillaceae</taxon>
        <taxon>Pararhodospirillum</taxon>
    </lineage>
</organism>
<feature type="transmembrane region" description="Helical" evidence="14">
    <location>
        <begin position="391"/>
        <end position="413"/>
    </location>
</feature>
<evidence type="ECO:0000256" key="5">
    <source>
        <dbReference type="ARBA" id="ARBA00022475"/>
    </source>
</evidence>
<proteinExistence type="inferred from homology"/>
<comment type="subcellular location">
    <subcellularLocation>
        <location evidence="1">Cell membrane</location>
        <topology evidence="1">Multi-pass membrane protein</topology>
    </subcellularLocation>
</comment>
<evidence type="ECO:0000256" key="1">
    <source>
        <dbReference type="ARBA" id="ARBA00004651"/>
    </source>
</evidence>
<feature type="transmembrane region" description="Helical" evidence="14">
    <location>
        <begin position="347"/>
        <end position="371"/>
    </location>
</feature>
<feature type="transmembrane region" description="Helical" evidence="14">
    <location>
        <begin position="257"/>
        <end position="280"/>
    </location>
</feature>